<gene>
    <name evidence="5" type="ORF">GCM10009789_70220</name>
</gene>
<name>A0ABN2EIE8_9ACTN</name>
<dbReference type="InterPro" id="IPR001845">
    <property type="entry name" value="HTH_ArsR_DNA-bd_dom"/>
</dbReference>
<evidence type="ECO:0000256" key="1">
    <source>
        <dbReference type="ARBA" id="ARBA00023015"/>
    </source>
</evidence>
<feature type="domain" description="HTH arsR-type" evidence="4">
    <location>
        <begin position="242"/>
        <end position="324"/>
    </location>
</feature>
<dbReference type="CDD" id="cd00090">
    <property type="entry name" value="HTH_ARSR"/>
    <property type="match status" value="1"/>
</dbReference>
<dbReference type="PANTHER" id="PTHR43132:SF2">
    <property type="entry name" value="ARSENICAL RESISTANCE OPERON REPRESSOR ARSR-RELATED"/>
    <property type="match status" value="1"/>
</dbReference>
<dbReference type="InterPro" id="IPR036390">
    <property type="entry name" value="WH_DNA-bd_sf"/>
</dbReference>
<keyword evidence="2" id="KW-0238">DNA-binding</keyword>
<evidence type="ECO:0000313" key="5">
    <source>
        <dbReference type="EMBL" id="GAA1606008.1"/>
    </source>
</evidence>
<dbReference type="SUPFAM" id="SSF46785">
    <property type="entry name" value="Winged helix' DNA-binding domain"/>
    <property type="match status" value="1"/>
</dbReference>
<organism evidence="5 6">
    <name type="scientific">Kribbella sancticallisti</name>
    <dbReference type="NCBI Taxonomy" id="460087"/>
    <lineage>
        <taxon>Bacteria</taxon>
        <taxon>Bacillati</taxon>
        <taxon>Actinomycetota</taxon>
        <taxon>Actinomycetes</taxon>
        <taxon>Propionibacteriales</taxon>
        <taxon>Kribbellaceae</taxon>
        <taxon>Kribbella</taxon>
    </lineage>
</organism>
<dbReference type="EMBL" id="BAAAOS010000055">
    <property type="protein sequence ID" value="GAA1606008.1"/>
    <property type="molecule type" value="Genomic_DNA"/>
</dbReference>
<evidence type="ECO:0000313" key="6">
    <source>
        <dbReference type="Proteomes" id="UP001500393"/>
    </source>
</evidence>
<comment type="caution">
    <text evidence="5">The sequence shown here is derived from an EMBL/GenBank/DDBJ whole genome shotgun (WGS) entry which is preliminary data.</text>
</comment>
<dbReference type="InterPro" id="IPR011991">
    <property type="entry name" value="ArsR-like_HTH"/>
</dbReference>
<evidence type="ECO:0000259" key="4">
    <source>
        <dbReference type="PROSITE" id="PS50987"/>
    </source>
</evidence>
<keyword evidence="3" id="KW-0804">Transcription</keyword>
<protein>
    <submittedName>
        <fullName evidence="5">DUF5937 family protein</fullName>
    </submittedName>
</protein>
<dbReference type="Pfam" id="PF01022">
    <property type="entry name" value="HTH_5"/>
    <property type="match status" value="1"/>
</dbReference>
<reference evidence="5 6" key="1">
    <citation type="journal article" date="2019" name="Int. J. Syst. Evol. Microbiol.">
        <title>The Global Catalogue of Microorganisms (GCM) 10K type strain sequencing project: providing services to taxonomists for standard genome sequencing and annotation.</title>
        <authorList>
            <consortium name="The Broad Institute Genomics Platform"/>
            <consortium name="The Broad Institute Genome Sequencing Center for Infectious Disease"/>
            <person name="Wu L."/>
            <person name="Ma J."/>
        </authorList>
    </citation>
    <scope>NUCLEOTIDE SEQUENCE [LARGE SCALE GENOMIC DNA]</scope>
    <source>
        <strain evidence="5 6">JCM 14969</strain>
    </source>
</reference>
<dbReference type="Proteomes" id="UP001500393">
    <property type="component" value="Unassembled WGS sequence"/>
</dbReference>
<dbReference type="Gene3D" id="1.10.10.10">
    <property type="entry name" value="Winged helix-like DNA-binding domain superfamily/Winged helix DNA-binding domain"/>
    <property type="match status" value="1"/>
</dbReference>
<dbReference type="InterPro" id="IPR051011">
    <property type="entry name" value="Metal_resp_trans_reg"/>
</dbReference>
<sequence>MVIRFELGVDDLADTRFAISPAQETLFSLWVLRDPGMSAMHLPWRRSVIGELDALDIELLMALVGKTLALPDFLTPRPSGFAPSFEEQVAVIRATPAELVRRDLVLTHQGRLPQVFEDVRSASDARTQYWVDAICEVLRGYWEIALAPSWAKMRLVLEGDTTYRARQLAVGGARLLFADLNPFVEWQDGILRIDRMLGHHDVAASGRGLLLMPSIFAYKALTPLSADEAPWLAYPSRGVATLSAATTRTESASLVALLGQPRAVLLRMLDEPLPTIEIARRLEVTPSAVSQHLQVLHATNLVSRARDGRYLLYRRSALGDQLLG</sequence>
<dbReference type="InterPro" id="IPR036388">
    <property type="entry name" value="WH-like_DNA-bd_sf"/>
</dbReference>
<keyword evidence="6" id="KW-1185">Reference proteome</keyword>
<accession>A0ABN2EIE8</accession>
<proteinExistence type="predicted"/>
<evidence type="ECO:0000256" key="2">
    <source>
        <dbReference type="ARBA" id="ARBA00023125"/>
    </source>
</evidence>
<dbReference type="PANTHER" id="PTHR43132">
    <property type="entry name" value="ARSENICAL RESISTANCE OPERON REPRESSOR ARSR-RELATED"/>
    <property type="match status" value="1"/>
</dbReference>
<evidence type="ECO:0000256" key="3">
    <source>
        <dbReference type="ARBA" id="ARBA00023163"/>
    </source>
</evidence>
<dbReference type="PROSITE" id="PS50987">
    <property type="entry name" value="HTH_ARSR_2"/>
    <property type="match status" value="1"/>
</dbReference>
<keyword evidence="1" id="KW-0805">Transcription regulation</keyword>